<keyword evidence="3" id="KW-1185">Reference proteome</keyword>
<comment type="caution">
    <text evidence="2">The sequence shown here is derived from an EMBL/GenBank/DDBJ whole genome shotgun (WGS) entry which is preliminary data.</text>
</comment>
<evidence type="ECO:0000256" key="1">
    <source>
        <dbReference type="SAM" id="MobiDB-lite"/>
    </source>
</evidence>
<gene>
    <name evidence="2" type="ORF">DPMN_016523</name>
</gene>
<protein>
    <submittedName>
        <fullName evidence="2">Uncharacterized protein</fullName>
    </submittedName>
</protein>
<accession>A0A9D4NDP2</accession>
<sequence>MDPDFVFRIYLKNTSTSMSGGDVITSSKDKDVNDVSPETNDLTSVVTIKVQMFGHSEEEGELYFSKLFSMFKLLFQCIMTEA</sequence>
<dbReference type="Proteomes" id="UP000828390">
    <property type="component" value="Unassembled WGS sequence"/>
</dbReference>
<dbReference type="EMBL" id="JAIWYP010000001">
    <property type="protein sequence ID" value="KAH3892406.1"/>
    <property type="molecule type" value="Genomic_DNA"/>
</dbReference>
<reference evidence="2" key="2">
    <citation type="submission" date="2020-11" db="EMBL/GenBank/DDBJ databases">
        <authorList>
            <person name="McCartney M.A."/>
            <person name="Auch B."/>
            <person name="Kono T."/>
            <person name="Mallez S."/>
            <person name="Becker A."/>
            <person name="Gohl D.M."/>
            <person name="Silverstein K.A.T."/>
            <person name="Koren S."/>
            <person name="Bechman K.B."/>
            <person name="Herman A."/>
            <person name="Abrahante J.E."/>
            <person name="Garbe J."/>
        </authorList>
    </citation>
    <scope>NUCLEOTIDE SEQUENCE</scope>
    <source>
        <strain evidence="2">Duluth1</strain>
        <tissue evidence="2">Whole animal</tissue>
    </source>
</reference>
<dbReference type="AlphaFoldDB" id="A0A9D4NDP2"/>
<reference evidence="2" key="1">
    <citation type="journal article" date="2019" name="bioRxiv">
        <title>The Genome of the Zebra Mussel, Dreissena polymorpha: A Resource for Invasive Species Research.</title>
        <authorList>
            <person name="McCartney M.A."/>
            <person name="Auch B."/>
            <person name="Kono T."/>
            <person name="Mallez S."/>
            <person name="Zhang Y."/>
            <person name="Obille A."/>
            <person name="Becker A."/>
            <person name="Abrahante J.E."/>
            <person name="Garbe J."/>
            <person name="Badalamenti J.P."/>
            <person name="Herman A."/>
            <person name="Mangelson H."/>
            <person name="Liachko I."/>
            <person name="Sullivan S."/>
            <person name="Sone E.D."/>
            <person name="Koren S."/>
            <person name="Silverstein K.A.T."/>
            <person name="Beckman K.B."/>
            <person name="Gohl D.M."/>
        </authorList>
    </citation>
    <scope>NUCLEOTIDE SEQUENCE</scope>
    <source>
        <strain evidence="2">Duluth1</strain>
        <tissue evidence="2">Whole animal</tissue>
    </source>
</reference>
<proteinExistence type="predicted"/>
<evidence type="ECO:0000313" key="3">
    <source>
        <dbReference type="Proteomes" id="UP000828390"/>
    </source>
</evidence>
<organism evidence="2 3">
    <name type="scientific">Dreissena polymorpha</name>
    <name type="common">Zebra mussel</name>
    <name type="synonym">Mytilus polymorpha</name>
    <dbReference type="NCBI Taxonomy" id="45954"/>
    <lineage>
        <taxon>Eukaryota</taxon>
        <taxon>Metazoa</taxon>
        <taxon>Spiralia</taxon>
        <taxon>Lophotrochozoa</taxon>
        <taxon>Mollusca</taxon>
        <taxon>Bivalvia</taxon>
        <taxon>Autobranchia</taxon>
        <taxon>Heteroconchia</taxon>
        <taxon>Euheterodonta</taxon>
        <taxon>Imparidentia</taxon>
        <taxon>Neoheterodontei</taxon>
        <taxon>Myida</taxon>
        <taxon>Dreissenoidea</taxon>
        <taxon>Dreissenidae</taxon>
        <taxon>Dreissena</taxon>
    </lineage>
</organism>
<evidence type="ECO:0000313" key="2">
    <source>
        <dbReference type="EMBL" id="KAH3892406.1"/>
    </source>
</evidence>
<feature type="region of interest" description="Disordered" evidence="1">
    <location>
        <begin position="19"/>
        <end position="38"/>
    </location>
</feature>
<name>A0A9D4NDP2_DREPO</name>